<sequence length="80" mass="9038">MRFEYVCRYCKQPVGAVEEASWTYDDGAERLGLHHLDTDHQREVIRAGETGSVQVQTVCEACEQAVNMNPELLVEGNIIQ</sequence>
<keyword evidence="2" id="KW-1185">Reference proteome</keyword>
<dbReference type="Pfam" id="PF10955">
    <property type="entry name" value="Fin"/>
    <property type="match status" value="1"/>
</dbReference>
<organism evidence="1 2">
    <name type="scientific">Alicyclobacillus dauci</name>
    <dbReference type="NCBI Taxonomy" id="1475485"/>
    <lineage>
        <taxon>Bacteria</taxon>
        <taxon>Bacillati</taxon>
        <taxon>Bacillota</taxon>
        <taxon>Bacilli</taxon>
        <taxon>Bacillales</taxon>
        <taxon>Alicyclobacillaceae</taxon>
        <taxon>Alicyclobacillus</taxon>
    </lineage>
</organism>
<accession>A0ABY6Z558</accession>
<dbReference type="RefSeq" id="WP_268044809.1">
    <property type="nucleotide sequence ID" value="NZ_CP104064.1"/>
</dbReference>
<gene>
    <name evidence="1" type="ORF">NZD86_01945</name>
</gene>
<dbReference type="InterPro" id="IPR020115">
    <property type="entry name" value="Fin"/>
</dbReference>
<proteinExistence type="predicted"/>
<name>A0ABY6Z558_9BACL</name>
<dbReference type="Proteomes" id="UP001164803">
    <property type="component" value="Chromosome"/>
</dbReference>
<dbReference type="EMBL" id="CP104064">
    <property type="protein sequence ID" value="WAH37331.1"/>
    <property type="molecule type" value="Genomic_DNA"/>
</dbReference>
<evidence type="ECO:0000313" key="1">
    <source>
        <dbReference type="EMBL" id="WAH37331.1"/>
    </source>
</evidence>
<evidence type="ECO:0000313" key="2">
    <source>
        <dbReference type="Proteomes" id="UP001164803"/>
    </source>
</evidence>
<protein>
    <submittedName>
        <fullName evidence="1">Anti-sigma-F factor Fin family protein</fullName>
    </submittedName>
</protein>
<reference evidence="1" key="1">
    <citation type="submission" date="2022-08" db="EMBL/GenBank/DDBJ databases">
        <title>Alicyclobacillus dauci DSM2870, complete genome.</title>
        <authorList>
            <person name="Wang Q."/>
            <person name="Cai R."/>
            <person name="Wang Z."/>
        </authorList>
    </citation>
    <scope>NUCLEOTIDE SEQUENCE</scope>
    <source>
        <strain evidence="1">DSM 28700</strain>
    </source>
</reference>